<dbReference type="GO" id="GO:0016151">
    <property type="term" value="F:nickel cation binding"/>
    <property type="evidence" value="ECO:0007669"/>
    <property type="project" value="UniProtKB-UniRule"/>
</dbReference>
<dbReference type="InterPro" id="IPR004029">
    <property type="entry name" value="UreE_N"/>
</dbReference>
<comment type="subcellular location">
    <subcellularLocation>
        <location evidence="1 5">Cytoplasm</location>
    </subcellularLocation>
</comment>
<dbReference type="GO" id="GO:0051082">
    <property type="term" value="F:unfolded protein binding"/>
    <property type="evidence" value="ECO:0007669"/>
    <property type="project" value="UniProtKB-UniRule"/>
</dbReference>
<evidence type="ECO:0000313" key="7">
    <source>
        <dbReference type="EMBL" id="RJG22959.1"/>
    </source>
</evidence>
<dbReference type="InterPro" id="IPR036118">
    <property type="entry name" value="UreE_N_sf"/>
</dbReference>
<dbReference type="EMBL" id="QYZD01000013">
    <property type="protein sequence ID" value="RJG22959.1"/>
    <property type="molecule type" value="Genomic_DNA"/>
</dbReference>
<dbReference type="GO" id="GO:0006457">
    <property type="term" value="P:protein folding"/>
    <property type="evidence" value="ECO:0007669"/>
    <property type="project" value="InterPro"/>
</dbReference>
<comment type="similarity">
    <text evidence="5">Belongs to the UreE family.</text>
</comment>
<organism evidence="7 8">
    <name type="scientific">Paenibacillus thiaminolyticus</name>
    <name type="common">Bacillus thiaminolyticus</name>
    <dbReference type="NCBI Taxonomy" id="49283"/>
    <lineage>
        <taxon>Bacteria</taxon>
        <taxon>Bacillati</taxon>
        <taxon>Bacillota</taxon>
        <taxon>Bacilli</taxon>
        <taxon>Bacillales</taxon>
        <taxon>Paenibacillaceae</taxon>
        <taxon>Paenibacillus</taxon>
    </lineage>
</organism>
<dbReference type="NCBIfam" id="NF009755">
    <property type="entry name" value="PRK13261.2-1"/>
    <property type="match status" value="1"/>
</dbReference>
<dbReference type="Gene3D" id="2.60.260.20">
    <property type="entry name" value="Urease metallochaperone UreE, N-terminal domain"/>
    <property type="match status" value="1"/>
</dbReference>
<dbReference type="InterPro" id="IPR012406">
    <property type="entry name" value="UreE"/>
</dbReference>
<dbReference type="Pfam" id="PF05194">
    <property type="entry name" value="UreE_C"/>
    <property type="match status" value="1"/>
</dbReference>
<dbReference type="Pfam" id="PF02814">
    <property type="entry name" value="UreE_N"/>
    <property type="match status" value="1"/>
</dbReference>
<comment type="caution">
    <text evidence="7">The sequence shown here is derived from an EMBL/GenBank/DDBJ whole genome shotgun (WGS) entry which is preliminary data.</text>
</comment>
<dbReference type="Gene3D" id="3.30.70.790">
    <property type="entry name" value="UreE, C-terminal domain"/>
    <property type="match status" value="1"/>
</dbReference>
<dbReference type="OrthoDB" id="9810882at2"/>
<dbReference type="GO" id="GO:0019627">
    <property type="term" value="P:urea metabolic process"/>
    <property type="evidence" value="ECO:0007669"/>
    <property type="project" value="InterPro"/>
</dbReference>
<gene>
    <name evidence="5 7" type="primary">ureE</name>
    <name evidence="7" type="ORF">DQX05_15545</name>
</gene>
<evidence type="ECO:0000256" key="4">
    <source>
        <dbReference type="ARBA" id="ARBA00023186"/>
    </source>
</evidence>
<dbReference type="SUPFAM" id="SSF69287">
    <property type="entry name" value="Urease metallochaperone UreE, N-terminal domain"/>
    <property type="match status" value="1"/>
</dbReference>
<evidence type="ECO:0000256" key="5">
    <source>
        <dbReference type="HAMAP-Rule" id="MF_00822"/>
    </source>
</evidence>
<sequence length="150" mass="17329">MIIEQIAGRLADLSPEERTGRHIEKVFMASEDMLKTIQRVTTDHGNEIGIRLTQRTELKDGDILYMDDKNMIVIEVMPDDVLVIHPRSIREMGEIAHKLGNRHLPAQFEGNAMVVQYDYLVEEQLTQDGIPFARENKKMKKAFRHVGHKH</sequence>
<evidence type="ECO:0000313" key="8">
    <source>
        <dbReference type="Proteomes" id="UP000266177"/>
    </source>
</evidence>
<evidence type="ECO:0000256" key="2">
    <source>
        <dbReference type="ARBA" id="ARBA00022490"/>
    </source>
</evidence>
<keyword evidence="2 5" id="KW-0963">Cytoplasm</keyword>
<keyword evidence="3 5" id="KW-0533">Nickel</keyword>
<evidence type="ECO:0000259" key="6">
    <source>
        <dbReference type="SMART" id="SM00988"/>
    </source>
</evidence>
<proteinExistence type="inferred from homology"/>
<dbReference type="SUPFAM" id="SSF69737">
    <property type="entry name" value="Urease metallochaperone UreE, C-terminal domain"/>
    <property type="match status" value="1"/>
</dbReference>
<comment type="function">
    <text evidence="5">Involved in urease metallocenter assembly. Binds nickel. Probably functions as a nickel donor during metallocenter assembly.</text>
</comment>
<dbReference type="InterPro" id="IPR007864">
    <property type="entry name" value="UreE_C_dom"/>
</dbReference>
<feature type="domain" description="UreE urease accessory N-terminal" evidence="6">
    <location>
        <begin position="6"/>
        <end position="72"/>
    </location>
</feature>
<evidence type="ECO:0000256" key="1">
    <source>
        <dbReference type="ARBA" id="ARBA00004496"/>
    </source>
</evidence>
<dbReference type="HAMAP" id="MF_00822">
    <property type="entry name" value="UreE"/>
    <property type="match status" value="1"/>
</dbReference>
<dbReference type="RefSeq" id="WP_119794480.1">
    <property type="nucleotide sequence ID" value="NZ_QYZD01000013.1"/>
</dbReference>
<dbReference type="GO" id="GO:0065003">
    <property type="term" value="P:protein-containing complex assembly"/>
    <property type="evidence" value="ECO:0007669"/>
    <property type="project" value="InterPro"/>
</dbReference>
<keyword evidence="4 5" id="KW-0143">Chaperone</keyword>
<dbReference type="AlphaFoldDB" id="A0A3A3GKS4"/>
<name>A0A3A3GKS4_PANTH</name>
<dbReference type="GO" id="GO:0005737">
    <property type="term" value="C:cytoplasm"/>
    <property type="evidence" value="ECO:0007669"/>
    <property type="project" value="UniProtKB-SubCell"/>
</dbReference>
<protein>
    <recommendedName>
        <fullName evidence="5">Urease accessory protein UreE</fullName>
    </recommendedName>
</protein>
<dbReference type="SMART" id="SM00988">
    <property type="entry name" value="UreE_N"/>
    <property type="match status" value="1"/>
</dbReference>
<dbReference type="CDD" id="cd00571">
    <property type="entry name" value="UreE"/>
    <property type="match status" value="1"/>
</dbReference>
<reference evidence="7 8" key="1">
    <citation type="submission" date="2018-09" db="EMBL/GenBank/DDBJ databases">
        <title>Paenibacillus SK2017-BO5.</title>
        <authorList>
            <person name="Piskunova J.V."/>
            <person name="Dubiley S.A."/>
            <person name="Severinov K.V."/>
        </authorList>
    </citation>
    <scope>NUCLEOTIDE SEQUENCE [LARGE SCALE GENOMIC DNA]</scope>
    <source>
        <strain evidence="7 8">BO5</strain>
    </source>
</reference>
<dbReference type="PIRSF" id="PIRSF036402">
    <property type="entry name" value="Ureas_acces_UreE"/>
    <property type="match status" value="1"/>
</dbReference>
<dbReference type="Proteomes" id="UP000266177">
    <property type="component" value="Unassembled WGS sequence"/>
</dbReference>
<evidence type="ECO:0000256" key="3">
    <source>
        <dbReference type="ARBA" id="ARBA00022596"/>
    </source>
</evidence>
<accession>A0A3A3GKS4</accession>